<feature type="signal peptide" evidence="2">
    <location>
        <begin position="1"/>
        <end position="18"/>
    </location>
</feature>
<evidence type="ECO:0000256" key="1">
    <source>
        <dbReference type="SAM" id="MobiDB-lite"/>
    </source>
</evidence>
<dbReference type="PANTHER" id="PTHR34315:SF9">
    <property type="entry name" value="INTRADIOL RING-CLEAVAGE DIOXYGENASES DOMAIN-CONTAINING PROTEIN-RELATED"/>
    <property type="match status" value="1"/>
</dbReference>
<sequence length="376" mass="40582">MHLLSKVAIASLASVALAHPGEVHKHNHAAEFEKRMFKDHARRGLAACAEKLQARGGIMERAAARRAELVSKHRKARGLEVRDAETVLNTSHLSTENYTPNTPENVIFASNKTCILNPEGETGPYWIKGELIRDNVREDQPGVPIIIEGQFLDVETCEPIPELYWDVWNCNSTGVYSGLVASGNGNSDDLSNYNATFLRGIQKSDADGVVRFESVFPGHYSGRTTHHHMIAHLNATVLPNNTLTGGTVAHVGQLFWDQDLIETVEATYPYNQNNISLTTNSEDHVFSAETEDSNSDPVFEYVYLGSDLQDGLFGWITIGVNKSATYDPNYSFVWTSAGSVAESGGSGGTDGAGSGNGTMPTGAMPSGTAVPSGIPT</sequence>
<dbReference type="InterPro" id="IPR000627">
    <property type="entry name" value="Intradiol_dOase_C"/>
</dbReference>
<dbReference type="Proteomes" id="UP000800094">
    <property type="component" value="Unassembled WGS sequence"/>
</dbReference>
<keyword evidence="4" id="KW-0223">Dioxygenase</keyword>
<keyword evidence="5" id="KW-1185">Reference proteome</keyword>
<dbReference type="Pfam" id="PF00775">
    <property type="entry name" value="Dioxygenase_C"/>
    <property type="match status" value="1"/>
</dbReference>
<evidence type="ECO:0000313" key="4">
    <source>
        <dbReference type="EMBL" id="KAF2256139.1"/>
    </source>
</evidence>
<dbReference type="OrthoDB" id="121380at2759"/>
<dbReference type="EMBL" id="ML987189">
    <property type="protein sequence ID" value="KAF2256139.1"/>
    <property type="molecule type" value="Genomic_DNA"/>
</dbReference>
<feature type="domain" description="Intradiol ring-cleavage dioxygenases" evidence="3">
    <location>
        <begin position="133"/>
        <end position="226"/>
    </location>
</feature>
<evidence type="ECO:0000313" key="5">
    <source>
        <dbReference type="Proteomes" id="UP000800094"/>
    </source>
</evidence>
<evidence type="ECO:0000259" key="3">
    <source>
        <dbReference type="Pfam" id="PF00775"/>
    </source>
</evidence>
<feature type="chain" id="PRO_5025447330" evidence="2">
    <location>
        <begin position="19"/>
        <end position="376"/>
    </location>
</feature>
<name>A0A6A6J0B0_9PLEO</name>
<evidence type="ECO:0000256" key="2">
    <source>
        <dbReference type="SAM" id="SignalP"/>
    </source>
</evidence>
<dbReference type="SUPFAM" id="SSF49482">
    <property type="entry name" value="Aromatic compound dioxygenase"/>
    <property type="match status" value="1"/>
</dbReference>
<dbReference type="GO" id="GO:0016702">
    <property type="term" value="F:oxidoreductase activity, acting on single donors with incorporation of molecular oxygen, incorporation of two atoms of oxygen"/>
    <property type="evidence" value="ECO:0007669"/>
    <property type="project" value="InterPro"/>
</dbReference>
<dbReference type="InterPro" id="IPR015889">
    <property type="entry name" value="Intradiol_dOase_core"/>
</dbReference>
<organism evidence="4 5">
    <name type="scientific">Trematosphaeria pertusa</name>
    <dbReference type="NCBI Taxonomy" id="390896"/>
    <lineage>
        <taxon>Eukaryota</taxon>
        <taxon>Fungi</taxon>
        <taxon>Dikarya</taxon>
        <taxon>Ascomycota</taxon>
        <taxon>Pezizomycotina</taxon>
        <taxon>Dothideomycetes</taxon>
        <taxon>Pleosporomycetidae</taxon>
        <taxon>Pleosporales</taxon>
        <taxon>Massarineae</taxon>
        <taxon>Trematosphaeriaceae</taxon>
        <taxon>Trematosphaeria</taxon>
    </lineage>
</organism>
<dbReference type="GeneID" id="54580854"/>
<dbReference type="RefSeq" id="XP_033691143.1">
    <property type="nucleotide sequence ID" value="XM_033827524.1"/>
</dbReference>
<proteinExistence type="predicted"/>
<accession>A0A6A6J0B0</accession>
<reference evidence="4" key="1">
    <citation type="journal article" date="2020" name="Stud. Mycol.">
        <title>101 Dothideomycetes genomes: a test case for predicting lifestyles and emergence of pathogens.</title>
        <authorList>
            <person name="Haridas S."/>
            <person name="Albert R."/>
            <person name="Binder M."/>
            <person name="Bloem J."/>
            <person name="Labutti K."/>
            <person name="Salamov A."/>
            <person name="Andreopoulos B."/>
            <person name="Baker S."/>
            <person name="Barry K."/>
            <person name="Bills G."/>
            <person name="Bluhm B."/>
            <person name="Cannon C."/>
            <person name="Castanera R."/>
            <person name="Culley D."/>
            <person name="Daum C."/>
            <person name="Ezra D."/>
            <person name="Gonzalez J."/>
            <person name="Henrissat B."/>
            <person name="Kuo A."/>
            <person name="Liang C."/>
            <person name="Lipzen A."/>
            <person name="Lutzoni F."/>
            <person name="Magnuson J."/>
            <person name="Mondo S."/>
            <person name="Nolan M."/>
            <person name="Ohm R."/>
            <person name="Pangilinan J."/>
            <person name="Park H.-J."/>
            <person name="Ramirez L."/>
            <person name="Alfaro M."/>
            <person name="Sun H."/>
            <person name="Tritt A."/>
            <person name="Yoshinaga Y."/>
            <person name="Zwiers L.-H."/>
            <person name="Turgeon B."/>
            <person name="Goodwin S."/>
            <person name="Spatafora J."/>
            <person name="Crous P."/>
            <person name="Grigoriev I."/>
        </authorList>
    </citation>
    <scope>NUCLEOTIDE SEQUENCE</scope>
    <source>
        <strain evidence="4">CBS 122368</strain>
    </source>
</reference>
<keyword evidence="2" id="KW-0732">Signal</keyword>
<feature type="region of interest" description="Disordered" evidence="1">
    <location>
        <begin position="343"/>
        <end position="376"/>
    </location>
</feature>
<feature type="compositionally biased region" description="Gly residues" evidence="1">
    <location>
        <begin position="344"/>
        <end position="356"/>
    </location>
</feature>
<dbReference type="Gene3D" id="2.60.130.10">
    <property type="entry name" value="Aromatic compound dioxygenase"/>
    <property type="match status" value="1"/>
</dbReference>
<keyword evidence="4" id="KW-0560">Oxidoreductase</keyword>
<dbReference type="GO" id="GO:0008199">
    <property type="term" value="F:ferric iron binding"/>
    <property type="evidence" value="ECO:0007669"/>
    <property type="project" value="InterPro"/>
</dbReference>
<gene>
    <name evidence="4" type="ORF">BU26DRAFT_513001</name>
</gene>
<dbReference type="CDD" id="cd03457">
    <property type="entry name" value="intradiol_dioxygenase_like"/>
    <property type="match status" value="1"/>
</dbReference>
<protein>
    <submittedName>
        <fullName evidence="4">Aromatic compound dioxygenase</fullName>
    </submittedName>
</protein>
<dbReference type="AlphaFoldDB" id="A0A6A6J0B0"/>
<dbReference type="PANTHER" id="PTHR34315">
    <property type="match status" value="1"/>
</dbReference>